<feature type="region of interest" description="Disordered" evidence="1">
    <location>
        <begin position="176"/>
        <end position="195"/>
    </location>
</feature>
<feature type="region of interest" description="Disordered" evidence="1">
    <location>
        <begin position="1"/>
        <end position="126"/>
    </location>
</feature>
<evidence type="ECO:0000313" key="3">
    <source>
        <dbReference type="EMBL" id="GIY37753.1"/>
    </source>
</evidence>
<feature type="compositionally biased region" description="Polar residues" evidence="1">
    <location>
        <begin position="71"/>
        <end position="85"/>
    </location>
</feature>
<dbReference type="AlphaFoldDB" id="A0AAV4STS1"/>
<name>A0AAV4STS1_CAEEX</name>
<feature type="compositionally biased region" description="Polar residues" evidence="1">
    <location>
        <begin position="40"/>
        <end position="61"/>
    </location>
</feature>
<gene>
    <name evidence="3" type="primary">KIAA1109_2</name>
    <name evidence="3" type="ORF">CEXT_226291</name>
</gene>
<sequence length="270" mass="29019">ATSFKDKLGLGTRSTAGPLQSMSLFFPDTEENADVGMSEIIQTPSSKESSPSHAHTRTGSLDMSDLPNLTLPKSQSTDSVFTSSAAADLGYSETPTPSHTQENNDNSYKLENSSCPADHTTSSASPVSCSADAIVENAAKADTFDPKRLNDTQKLDIQLLEEQVVVSMRKERSFSGGGFDLSSPSHTKKRHGSGMRNNMSASRLRYVQNAPTNQVADFTIFLIPGLDVKVHYNSKTVSGDSPVTSINGSSKYCSDADFVGLIHFQADPHF</sequence>
<evidence type="ECO:0000313" key="4">
    <source>
        <dbReference type="Proteomes" id="UP001054945"/>
    </source>
</evidence>
<organism evidence="3 4">
    <name type="scientific">Caerostris extrusa</name>
    <name type="common">Bark spider</name>
    <name type="synonym">Caerostris bankana</name>
    <dbReference type="NCBI Taxonomy" id="172846"/>
    <lineage>
        <taxon>Eukaryota</taxon>
        <taxon>Metazoa</taxon>
        <taxon>Ecdysozoa</taxon>
        <taxon>Arthropoda</taxon>
        <taxon>Chelicerata</taxon>
        <taxon>Arachnida</taxon>
        <taxon>Araneae</taxon>
        <taxon>Araneomorphae</taxon>
        <taxon>Entelegynae</taxon>
        <taxon>Araneoidea</taxon>
        <taxon>Araneidae</taxon>
        <taxon>Caerostris</taxon>
    </lineage>
</organism>
<feature type="compositionally biased region" description="Polar residues" evidence="1">
    <location>
        <begin position="93"/>
        <end position="126"/>
    </location>
</feature>
<feature type="non-terminal residue" evidence="3">
    <location>
        <position position="1"/>
    </location>
</feature>
<feature type="domain" description="Bridge-like lipid transfer protein family member 1 C-terminal" evidence="2">
    <location>
        <begin position="160"/>
        <end position="250"/>
    </location>
</feature>
<dbReference type="InterPro" id="IPR056742">
    <property type="entry name" value="BLTP1_C"/>
</dbReference>
<feature type="compositionally biased region" description="Polar residues" evidence="1">
    <location>
        <begin position="12"/>
        <end position="23"/>
    </location>
</feature>
<evidence type="ECO:0000256" key="1">
    <source>
        <dbReference type="SAM" id="MobiDB-lite"/>
    </source>
</evidence>
<protein>
    <submittedName>
        <fullName evidence="3">Uncharacterized protein KIAA1109</fullName>
    </submittedName>
</protein>
<dbReference type="Pfam" id="PF25040">
    <property type="entry name" value="BLTP1_C"/>
    <property type="match status" value="1"/>
</dbReference>
<proteinExistence type="predicted"/>
<reference evidence="3 4" key="1">
    <citation type="submission" date="2021-06" db="EMBL/GenBank/DDBJ databases">
        <title>Caerostris extrusa draft genome.</title>
        <authorList>
            <person name="Kono N."/>
            <person name="Arakawa K."/>
        </authorList>
    </citation>
    <scope>NUCLEOTIDE SEQUENCE [LARGE SCALE GENOMIC DNA]</scope>
</reference>
<accession>A0AAV4STS1</accession>
<dbReference type="EMBL" id="BPLR01010215">
    <property type="protein sequence ID" value="GIY37753.1"/>
    <property type="molecule type" value="Genomic_DNA"/>
</dbReference>
<evidence type="ECO:0000259" key="2">
    <source>
        <dbReference type="Pfam" id="PF25040"/>
    </source>
</evidence>
<comment type="caution">
    <text evidence="3">The sequence shown here is derived from an EMBL/GenBank/DDBJ whole genome shotgun (WGS) entry which is preliminary data.</text>
</comment>
<keyword evidence="4" id="KW-1185">Reference proteome</keyword>
<dbReference type="Proteomes" id="UP001054945">
    <property type="component" value="Unassembled WGS sequence"/>
</dbReference>